<dbReference type="GO" id="GO:0005737">
    <property type="term" value="C:cytoplasm"/>
    <property type="evidence" value="ECO:0007669"/>
    <property type="project" value="UniProtKB-SubCell"/>
</dbReference>
<evidence type="ECO:0000256" key="12">
    <source>
        <dbReference type="ARBA" id="ARBA00022958"/>
    </source>
</evidence>
<keyword evidence="11 16" id="KW-0067">ATP-binding</keyword>
<evidence type="ECO:0000256" key="13">
    <source>
        <dbReference type="ARBA" id="ARBA00022993"/>
    </source>
</evidence>
<gene>
    <name evidence="16" type="primary">coaX</name>
    <name evidence="17" type="ORF">IAB12_00285</name>
</gene>
<feature type="active site" description="Proton acceptor" evidence="16">
    <location>
        <position position="108"/>
    </location>
</feature>
<dbReference type="Pfam" id="PF03309">
    <property type="entry name" value="Pan_kinase"/>
    <property type="match status" value="1"/>
</dbReference>
<evidence type="ECO:0000256" key="16">
    <source>
        <dbReference type="HAMAP-Rule" id="MF_01274"/>
    </source>
</evidence>
<feature type="binding site" evidence="16">
    <location>
        <position position="132"/>
    </location>
    <ligand>
        <name>ATP</name>
        <dbReference type="ChEBI" id="CHEBI:30616"/>
    </ligand>
</feature>
<dbReference type="AlphaFoldDB" id="A0A9D1PRE2"/>
<comment type="catalytic activity">
    <reaction evidence="1 16">
        <text>(R)-pantothenate + ATP = (R)-4'-phosphopantothenate + ADP + H(+)</text>
        <dbReference type="Rhea" id="RHEA:16373"/>
        <dbReference type="ChEBI" id="CHEBI:10986"/>
        <dbReference type="ChEBI" id="CHEBI:15378"/>
        <dbReference type="ChEBI" id="CHEBI:29032"/>
        <dbReference type="ChEBI" id="CHEBI:30616"/>
        <dbReference type="ChEBI" id="CHEBI:456216"/>
        <dbReference type="EC" id="2.7.1.33"/>
    </reaction>
</comment>
<dbReference type="EC" id="2.7.1.33" evidence="6 16"/>
<dbReference type="Proteomes" id="UP000823936">
    <property type="component" value="Unassembled WGS sequence"/>
</dbReference>
<dbReference type="PANTHER" id="PTHR34265">
    <property type="entry name" value="TYPE III PANTOTHENATE KINASE"/>
    <property type="match status" value="1"/>
</dbReference>
<feature type="binding site" evidence="16">
    <location>
        <begin position="106"/>
        <end position="109"/>
    </location>
    <ligand>
        <name>substrate</name>
    </ligand>
</feature>
<evidence type="ECO:0000256" key="4">
    <source>
        <dbReference type="ARBA" id="ARBA00005225"/>
    </source>
</evidence>
<dbReference type="InterPro" id="IPR043129">
    <property type="entry name" value="ATPase_NBD"/>
</dbReference>
<feature type="binding site" evidence="16">
    <location>
        <position position="184"/>
    </location>
    <ligand>
        <name>substrate</name>
    </ligand>
</feature>
<dbReference type="Gene3D" id="3.30.420.40">
    <property type="match status" value="2"/>
</dbReference>
<evidence type="ECO:0000256" key="11">
    <source>
        <dbReference type="ARBA" id="ARBA00022840"/>
    </source>
</evidence>
<evidence type="ECO:0000313" key="17">
    <source>
        <dbReference type="EMBL" id="HIV98208.1"/>
    </source>
</evidence>
<dbReference type="SUPFAM" id="SSF53067">
    <property type="entry name" value="Actin-like ATPase domain"/>
    <property type="match status" value="2"/>
</dbReference>
<evidence type="ECO:0000256" key="10">
    <source>
        <dbReference type="ARBA" id="ARBA00022777"/>
    </source>
</evidence>
<dbReference type="PANTHER" id="PTHR34265:SF1">
    <property type="entry name" value="TYPE III PANTOTHENATE KINASE"/>
    <property type="match status" value="1"/>
</dbReference>
<organism evidence="17 18">
    <name type="scientific">Candidatus Ornithospirochaeta avicola</name>
    <dbReference type="NCBI Taxonomy" id="2840896"/>
    <lineage>
        <taxon>Bacteria</taxon>
        <taxon>Pseudomonadati</taxon>
        <taxon>Spirochaetota</taxon>
        <taxon>Spirochaetia</taxon>
        <taxon>Spirochaetales</taxon>
        <taxon>Spirochaetaceae</taxon>
        <taxon>Spirochaetaceae incertae sedis</taxon>
        <taxon>Candidatus Ornithospirochaeta</taxon>
    </lineage>
</organism>
<keyword evidence="10 16" id="KW-0418">Kinase</keyword>
<comment type="cofactor">
    <cofactor evidence="2">
        <name>K(+)</name>
        <dbReference type="ChEBI" id="CHEBI:29103"/>
    </cofactor>
</comment>
<name>A0A9D1PRE2_9SPIO</name>
<keyword evidence="8 16" id="KW-0808">Transferase</keyword>
<evidence type="ECO:0000256" key="15">
    <source>
        <dbReference type="ARBA" id="ARBA00040883"/>
    </source>
</evidence>
<evidence type="ECO:0000256" key="6">
    <source>
        <dbReference type="ARBA" id="ARBA00012102"/>
    </source>
</evidence>
<keyword evidence="7 16" id="KW-0963">Cytoplasm</keyword>
<dbReference type="GO" id="GO:0004594">
    <property type="term" value="F:pantothenate kinase activity"/>
    <property type="evidence" value="ECO:0007669"/>
    <property type="project" value="UniProtKB-UniRule"/>
</dbReference>
<evidence type="ECO:0000256" key="1">
    <source>
        <dbReference type="ARBA" id="ARBA00001206"/>
    </source>
</evidence>
<proteinExistence type="inferred from homology"/>
<keyword evidence="9 16" id="KW-0547">Nucleotide-binding</keyword>
<evidence type="ECO:0000256" key="5">
    <source>
        <dbReference type="ARBA" id="ARBA00011738"/>
    </source>
</evidence>
<comment type="cofactor">
    <cofactor evidence="16">
        <name>NH4(+)</name>
        <dbReference type="ChEBI" id="CHEBI:28938"/>
    </cofactor>
    <cofactor evidence="16">
        <name>K(+)</name>
        <dbReference type="ChEBI" id="CHEBI:29103"/>
    </cofactor>
    <text evidence="16">A monovalent cation. Ammonium or potassium.</text>
</comment>
<evidence type="ECO:0000256" key="8">
    <source>
        <dbReference type="ARBA" id="ARBA00022679"/>
    </source>
</evidence>
<evidence type="ECO:0000256" key="14">
    <source>
        <dbReference type="ARBA" id="ARBA00038036"/>
    </source>
</evidence>
<dbReference type="GO" id="GO:0015937">
    <property type="term" value="P:coenzyme A biosynthetic process"/>
    <property type="evidence" value="ECO:0007669"/>
    <property type="project" value="UniProtKB-UniRule"/>
</dbReference>
<comment type="caution">
    <text evidence="16">Lacks conserved residue(s) required for the propagation of feature annotation.</text>
</comment>
<dbReference type="NCBIfam" id="TIGR00671">
    <property type="entry name" value="baf"/>
    <property type="match status" value="1"/>
</dbReference>
<reference evidence="17" key="1">
    <citation type="journal article" date="2021" name="PeerJ">
        <title>Extensive microbial diversity within the chicken gut microbiome revealed by metagenomics and culture.</title>
        <authorList>
            <person name="Gilroy R."/>
            <person name="Ravi A."/>
            <person name="Getino M."/>
            <person name="Pursley I."/>
            <person name="Horton D.L."/>
            <person name="Alikhan N.F."/>
            <person name="Baker D."/>
            <person name="Gharbi K."/>
            <person name="Hall N."/>
            <person name="Watson M."/>
            <person name="Adriaenssens E.M."/>
            <person name="Foster-Nyarko E."/>
            <person name="Jarju S."/>
            <person name="Secka A."/>
            <person name="Antonio M."/>
            <person name="Oren A."/>
            <person name="Chaudhuri R.R."/>
            <person name="La Ragione R."/>
            <person name="Hildebrand F."/>
            <person name="Pallen M.J."/>
        </authorList>
    </citation>
    <scope>NUCLEOTIDE SEQUENCE</scope>
    <source>
        <strain evidence="17">Gambia11-129</strain>
    </source>
</reference>
<comment type="function">
    <text evidence="16">Catalyzes the phosphorylation of pantothenate (Pan), the first step in CoA biosynthesis.</text>
</comment>
<evidence type="ECO:0000256" key="3">
    <source>
        <dbReference type="ARBA" id="ARBA00004496"/>
    </source>
</evidence>
<dbReference type="HAMAP" id="MF_01274">
    <property type="entry name" value="Pantothen_kinase_3"/>
    <property type="match status" value="1"/>
</dbReference>
<comment type="subunit">
    <text evidence="5 16">Homodimer.</text>
</comment>
<feature type="binding site" evidence="16">
    <location>
        <begin position="6"/>
        <end position="13"/>
    </location>
    <ligand>
        <name>ATP</name>
        <dbReference type="ChEBI" id="CHEBI:30616"/>
    </ligand>
</feature>
<comment type="subcellular location">
    <subcellularLocation>
        <location evidence="3 16">Cytoplasm</location>
    </subcellularLocation>
</comment>
<reference evidence="17" key="2">
    <citation type="submission" date="2021-04" db="EMBL/GenBank/DDBJ databases">
        <authorList>
            <person name="Gilroy R."/>
        </authorList>
    </citation>
    <scope>NUCLEOTIDE SEQUENCE</scope>
    <source>
        <strain evidence="17">Gambia11-129</strain>
    </source>
</reference>
<evidence type="ECO:0000313" key="18">
    <source>
        <dbReference type="Proteomes" id="UP000823936"/>
    </source>
</evidence>
<keyword evidence="12 16" id="KW-0630">Potassium</keyword>
<evidence type="ECO:0000256" key="2">
    <source>
        <dbReference type="ARBA" id="ARBA00001958"/>
    </source>
</evidence>
<dbReference type="EMBL" id="DXHU01000002">
    <property type="protein sequence ID" value="HIV98208.1"/>
    <property type="molecule type" value="Genomic_DNA"/>
</dbReference>
<dbReference type="GO" id="GO:0046872">
    <property type="term" value="F:metal ion binding"/>
    <property type="evidence" value="ECO:0007669"/>
    <property type="project" value="UniProtKB-KW"/>
</dbReference>
<comment type="pathway">
    <text evidence="4 16">Cofactor biosynthesis; coenzyme A biosynthesis; CoA from (R)-pantothenate: step 1/5.</text>
</comment>
<protein>
    <recommendedName>
        <fullName evidence="15 16">Type III pantothenate kinase</fullName>
        <ecNumber evidence="6 16">2.7.1.33</ecNumber>
    </recommendedName>
    <alternativeName>
        <fullName evidence="16">PanK-III</fullName>
    </alternativeName>
    <alternativeName>
        <fullName evidence="16">Pantothenic acid kinase</fullName>
    </alternativeName>
</protein>
<dbReference type="InterPro" id="IPR004619">
    <property type="entry name" value="Type_III_PanK"/>
</dbReference>
<accession>A0A9D1PRE2</accession>
<keyword evidence="16" id="KW-0479">Metal-binding</keyword>
<evidence type="ECO:0000256" key="9">
    <source>
        <dbReference type="ARBA" id="ARBA00022741"/>
    </source>
</evidence>
<evidence type="ECO:0000256" key="7">
    <source>
        <dbReference type="ARBA" id="ARBA00022490"/>
    </source>
</evidence>
<dbReference type="GO" id="GO:0005524">
    <property type="term" value="F:ATP binding"/>
    <property type="evidence" value="ECO:0007669"/>
    <property type="project" value="UniProtKB-UniRule"/>
</dbReference>
<dbReference type="CDD" id="cd24015">
    <property type="entry name" value="ASKHA_NBD_PanK-III"/>
    <property type="match status" value="1"/>
</dbReference>
<sequence length="254" mass="27601">MVLLVDIGNTNIVVAVAEKDEFITKFRLFTDDKKTSDEYSVILKSLIKEKIRDFSEIKSAVISSVVPNLTLSFQKVVYSLFSIEPLMVSHDVKTGLVRSTIPSELGYDLLCNLAYAHHTHPEENVMVVDFGTALTFSTVDKEGKVLGVSIAPGLITAVNSLFGATAQLPQVELKIPSSVLGRDSQCSIRSGIMIGFSGLVEKIISETEKEISQPLFVIATGGLSKTMNAAISRIDSLDPEHTLRGLKLIADLNC</sequence>
<keyword evidence="13 16" id="KW-0173">Coenzyme A biosynthesis</keyword>
<comment type="similarity">
    <text evidence="14 16">Belongs to the type III pantothenate kinase family.</text>
</comment>
<feature type="binding site" evidence="16">
    <location>
        <position position="129"/>
    </location>
    <ligand>
        <name>K(+)</name>
        <dbReference type="ChEBI" id="CHEBI:29103"/>
    </ligand>
</feature>
<comment type="caution">
    <text evidence="17">The sequence shown here is derived from an EMBL/GenBank/DDBJ whole genome shotgun (WGS) entry which is preliminary data.</text>
</comment>